<gene>
    <name evidence="2" type="ORF">A3D77_07540</name>
</gene>
<evidence type="ECO:0000256" key="1">
    <source>
        <dbReference type="SAM" id="Phobius"/>
    </source>
</evidence>
<dbReference type="STRING" id="1798382.A3D77_07540"/>
<dbReference type="AlphaFoldDB" id="A0A1F5ZS98"/>
<reference evidence="2 3" key="1">
    <citation type="journal article" date="2016" name="Nat. Commun.">
        <title>Thousands of microbial genomes shed light on interconnected biogeochemical processes in an aquifer system.</title>
        <authorList>
            <person name="Anantharaman K."/>
            <person name="Brown C.T."/>
            <person name="Hug L.A."/>
            <person name="Sharon I."/>
            <person name="Castelle C.J."/>
            <person name="Probst A.J."/>
            <person name="Thomas B.C."/>
            <person name="Singh A."/>
            <person name="Wilkins M.J."/>
            <person name="Karaoz U."/>
            <person name="Brodie E.L."/>
            <person name="Williams K.H."/>
            <person name="Hubbard S.S."/>
            <person name="Banfield J.F."/>
        </authorList>
    </citation>
    <scope>NUCLEOTIDE SEQUENCE [LARGE SCALE GENOMIC DNA]</scope>
</reference>
<keyword evidence="1" id="KW-0812">Transmembrane</keyword>
<dbReference type="Pfam" id="PF18926">
    <property type="entry name" value="DUF5676"/>
    <property type="match status" value="1"/>
</dbReference>
<dbReference type="InterPro" id="IPR044020">
    <property type="entry name" value="DUF5676"/>
</dbReference>
<proteinExistence type="predicted"/>
<accession>A0A1F5ZS98</accession>
<organism evidence="2 3">
    <name type="scientific">Candidatus Gottesmanbacteria bacterium RIFCSPHIGHO2_02_FULL_39_11</name>
    <dbReference type="NCBI Taxonomy" id="1798382"/>
    <lineage>
        <taxon>Bacteria</taxon>
        <taxon>Candidatus Gottesmaniibacteriota</taxon>
    </lineage>
</organism>
<feature type="transmembrane region" description="Helical" evidence="1">
    <location>
        <begin position="12"/>
        <end position="30"/>
    </location>
</feature>
<dbReference type="EMBL" id="MFJL01000026">
    <property type="protein sequence ID" value="OGG15366.1"/>
    <property type="molecule type" value="Genomic_DNA"/>
</dbReference>
<keyword evidence="1" id="KW-1133">Transmembrane helix</keyword>
<sequence>MKLNEKVAAHSLAIMAGAYYIVCASLIYIAPDLYKSIAISWAHGADLSQIWRGSPPEIGTMLWGLVTFTVSAWITGYIFAFIYNHLLKNK</sequence>
<name>A0A1F5ZS98_9BACT</name>
<evidence type="ECO:0000313" key="2">
    <source>
        <dbReference type="EMBL" id="OGG15366.1"/>
    </source>
</evidence>
<comment type="caution">
    <text evidence="2">The sequence shown here is derived from an EMBL/GenBank/DDBJ whole genome shotgun (WGS) entry which is preliminary data.</text>
</comment>
<feature type="transmembrane region" description="Helical" evidence="1">
    <location>
        <begin position="61"/>
        <end position="83"/>
    </location>
</feature>
<evidence type="ECO:0000313" key="3">
    <source>
        <dbReference type="Proteomes" id="UP000176923"/>
    </source>
</evidence>
<dbReference type="Proteomes" id="UP000176923">
    <property type="component" value="Unassembled WGS sequence"/>
</dbReference>
<protein>
    <submittedName>
        <fullName evidence="2">Uncharacterized protein</fullName>
    </submittedName>
</protein>
<keyword evidence="1" id="KW-0472">Membrane</keyword>